<evidence type="ECO:0000313" key="4">
    <source>
        <dbReference type="Proteomes" id="UP000005809"/>
    </source>
</evidence>
<evidence type="ECO:0000313" key="3">
    <source>
        <dbReference type="EMBL" id="EKA93722.1"/>
    </source>
</evidence>
<dbReference type="SUPFAM" id="SSF47384">
    <property type="entry name" value="Homodimeric domain of signal transducing histidine kinase"/>
    <property type="match status" value="1"/>
</dbReference>
<reference evidence="3 4" key="1">
    <citation type="submission" date="2012-05" db="EMBL/GenBank/DDBJ databases">
        <title>The Genome Sequence of Fusobacterium periodontium Oral Taxon 201 Strain D10.</title>
        <authorList>
            <consortium name="The Broad Institute Genome Sequencing Platform"/>
            <consortium name="The Broad Institute Genome Sequencing Center for Infectious Disease"/>
            <person name="Earl A."/>
            <person name="Ward D."/>
            <person name="Feldgarden M."/>
            <person name="Gevers D."/>
            <person name="Strauss J."/>
            <person name="Sibley C."/>
            <person name="White A."/>
            <person name="Ambrose C.E."/>
            <person name="Allen-Vercoe E."/>
            <person name="Walker B."/>
            <person name="Young S.K."/>
            <person name="Zeng Q."/>
            <person name="Gargeya S."/>
            <person name="Fitzgerald M."/>
            <person name="Haas B."/>
            <person name="Abouelleil A."/>
            <person name="Alvarado L."/>
            <person name="Arachchi H.M."/>
            <person name="Berlin A.M."/>
            <person name="Chapman S.B."/>
            <person name="Goldberg J."/>
            <person name="Griggs A."/>
            <person name="Gujja S."/>
            <person name="Hansen M."/>
            <person name="Howarth C."/>
            <person name="Imamovic A."/>
            <person name="Larimer J."/>
            <person name="McCowan C."/>
            <person name="Montmayeur A."/>
            <person name="Murphy C."/>
            <person name="Neiman D."/>
            <person name="Pearson M."/>
            <person name="Priest M."/>
            <person name="Roberts A."/>
            <person name="Saif S."/>
            <person name="Shea T."/>
            <person name="Sisk P."/>
            <person name="Sykes S."/>
            <person name="Wortman J."/>
            <person name="Nusbaum C."/>
            <person name="Birren B."/>
        </authorList>
    </citation>
    <scope>NUCLEOTIDE SEQUENCE [LARGE SCALE GENOMIC DNA]</scope>
    <source>
        <strain evidence="3 4">D10</strain>
    </source>
</reference>
<comment type="caution">
    <text evidence="3">The sequence shown here is derived from an EMBL/GenBank/DDBJ whole genome shotgun (WGS) entry which is preliminary data.</text>
</comment>
<dbReference type="CDD" id="cd00082">
    <property type="entry name" value="HisKA"/>
    <property type="match status" value="1"/>
</dbReference>
<feature type="domain" description="Signal transduction histidine kinase dimerisation/phosphoacceptor" evidence="2">
    <location>
        <begin position="25"/>
        <end position="49"/>
    </location>
</feature>
<name>K1GWI5_9FUSO</name>
<dbReference type="Gene3D" id="1.10.287.130">
    <property type="match status" value="1"/>
</dbReference>
<evidence type="ECO:0000256" key="1">
    <source>
        <dbReference type="SAM" id="Phobius"/>
    </source>
</evidence>
<gene>
    <name evidence="3" type="ORF">FPOG_01532</name>
</gene>
<dbReference type="EMBL" id="ACIF01000189">
    <property type="protein sequence ID" value="EKA93722.1"/>
    <property type="molecule type" value="Genomic_DNA"/>
</dbReference>
<sequence length="62" mass="7238">MKIHKMASTFNEMLDTVEEVFIHEKQFSSDVSHELRTPITVILAQVIMLYSILILLKKPKNH</sequence>
<keyword evidence="1" id="KW-1133">Transmembrane helix</keyword>
<dbReference type="Pfam" id="PF00512">
    <property type="entry name" value="HisKA"/>
    <property type="match status" value="1"/>
</dbReference>
<protein>
    <recommendedName>
        <fullName evidence="2">Signal transduction histidine kinase dimerisation/phosphoacceptor domain-containing protein</fullName>
    </recommendedName>
</protein>
<proteinExistence type="predicted"/>
<dbReference type="HOGENOM" id="CLU_2897707_0_0_0"/>
<keyword evidence="1" id="KW-0812">Transmembrane</keyword>
<feature type="transmembrane region" description="Helical" evidence="1">
    <location>
        <begin position="37"/>
        <end position="56"/>
    </location>
</feature>
<keyword evidence="1" id="KW-0472">Membrane</keyword>
<dbReference type="AlphaFoldDB" id="K1GWI5"/>
<evidence type="ECO:0000259" key="2">
    <source>
        <dbReference type="Pfam" id="PF00512"/>
    </source>
</evidence>
<dbReference type="Proteomes" id="UP000005809">
    <property type="component" value="Unassembled WGS sequence"/>
</dbReference>
<accession>K1GWI5</accession>
<dbReference type="PATRIC" id="fig|620833.3.peg.1052"/>
<dbReference type="InterPro" id="IPR003661">
    <property type="entry name" value="HisK_dim/P_dom"/>
</dbReference>
<organism evidence="3 4">
    <name type="scientific">Fusobacterium periodonticum D10</name>
    <dbReference type="NCBI Taxonomy" id="620833"/>
    <lineage>
        <taxon>Bacteria</taxon>
        <taxon>Fusobacteriati</taxon>
        <taxon>Fusobacteriota</taxon>
        <taxon>Fusobacteriia</taxon>
        <taxon>Fusobacteriales</taxon>
        <taxon>Fusobacteriaceae</taxon>
        <taxon>Fusobacterium</taxon>
    </lineage>
</organism>
<dbReference type="InterPro" id="IPR036097">
    <property type="entry name" value="HisK_dim/P_sf"/>
</dbReference>
<dbReference type="GO" id="GO:0000155">
    <property type="term" value="F:phosphorelay sensor kinase activity"/>
    <property type="evidence" value="ECO:0007669"/>
    <property type="project" value="InterPro"/>
</dbReference>